<dbReference type="PANTHER" id="PTHR47989">
    <property type="entry name" value="OS01G0750732 PROTEIN"/>
    <property type="match status" value="1"/>
</dbReference>
<dbReference type="STRING" id="195883.A0A482XSN1"/>
<dbReference type="SUPFAM" id="SSF56112">
    <property type="entry name" value="Protein kinase-like (PK-like)"/>
    <property type="match status" value="1"/>
</dbReference>
<keyword evidence="7 10" id="KW-0067">ATP-binding</keyword>
<keyword evidence="4" id="KW-0808">Transferase</keyword>
<dbReference type="GO" id="GO:0004674">
    <property type="term" value="F:protein serine/threonine kinase activity"/>
    <property type="evidence" value="ECO:0007669"/>
    <property type="project" value="UniProtKB-KW"/>
</dbReference>
<dbReference type="InParanoid" id="A0A482XSN1"/>
<evidence type="ECO:0000313" key="15">
    <source>
        <dbReference type="Proteomes" id="UP000291343"/>
    </source>
</evidence>
<dbReference type="Gene3D" id="3.30.200.20">
    <property type="entry name" value="Phosphorylase Kinase, domain 1"/>
    <property type="match status" value="1"/>
</dbReference>
<evidence type="ECO:0000256" key="9">
    <source>
        <dbReference type="ARBA" id="ARBA00048679"/>
    </source>
</evidence>
<dbReference type="EMBL" id="QKKF02000576">
    <property type="protein sequence ID" value="RZF49012.1"/>
    <property type="molecule type" value="Genomic_DNA"/>
</dbReference>
<dbReference type="EC" id="2.7.11.1" evidence="2"/>
<accession>A0A482XSN1</accession>
<keyword evidence="5 10" id="KW-0547">Nucleotide-binding</keyword>
<evidence type="ECO:0000313" key="14">
    <source>
        <dbReference type="EMBL" id="RZF49012.1"/>
    </source>
</evidence>
<evidence type="ECO:0000256" key="1">
    <source>
        <dbReference type="ARBA" id="ARBA00008718"/>
    </source>
</evidence>
<dbReference type="AlphaFoldDB" id="A0A482XSN1"/>
<keyword evidence="15" id="KW-1185">Reference proteome</keyword>
<evidence type="ECO:0000256" key="7">
    <source>
        <dbReference type="ARBA" id="ARBA00022840"/>
    </source>
</evidence>
<dbReference type="InterPro" id="IPR011009">
    <property type="entry name" value="Kinase-like_dom_sf"/>
</dbReference>
<name>A0A482XSN1_LAOST</name>
<keyword evidence="6" id="KW-0418">Kinase</keyword>
<feature type="binding site" evidence="10">
    <location>
        <position position="251"/>
    </location>
    <ligand>
        <name>ATP</name>
        <dbReference type="ChEBI" id="CHEBI:30616"/>
    </ligand>
</feature>
<dbReference type="OrthoDB" id="4062651at2759"/>
<feature type="domain" description="Protein kinase" evidence="13">
    <location>
        <begin position="218"/>
        <end position="499"/>
    </location>
</feature>
<evidence type="ECO:0000256" key="4">
    <source>
        <dbReference type="ARBA" id="ARBA00022679"/>
    </source>
</evidence>
<evidence type="ECO:0000256" key="3">
    <source>
        <dbReference type="ARBA" id="ARBA00022527"/>
    </source>
</evidence>
<dbReference type="SUPFAM" id="SSF47986">
    <property type="entry name" value="DEATH domain"/>
    <property type="match status" value="1"/>
</dbReference>
<dbReference type="GO" id="GO:0005524">
    <property type="term" value="F:ATP binding"/>
    <property type="evidence" value="ECO:0007669"/>
    <property type="project" value="UniProtKB-UniRule"/>
</dbReference>
<dbReference type="InterPro" id="IPR000719">
    <property type="entry name" value="Prot_kinase_dom"/>
</dbReference>
<dbReference type="PANTHER" id="PTHR47989:SF11">
    <property type="entry name" value="PROTEIN KINASE DOMAIN-CONTAINING PROTEIN"/>
    <property type="match status" value="1"/>
</dbReference>
<dbReference type="PROSITE" id="PS00107">
    <property type="entry name" value="PROTEIN_KINASE_ATP"/>
    <property type="match status" value="1"/>
</dbReference>
<dbReference type="Pfam" id="PF14786">
    <property type="entry name" value="Death_2"/>
    <property type="match status" value="1"/>
</dbReference>
<dbReference type="InterPro" id="IPR017441">
    <property type="entry name" value="Protein_kinase_ATP_BS"/>
</dbReference>
<comment type="catalytic activity">
    <reaction evidence="8">
        <text>L-threonyl-[protein] + ATP = O-phospho-L-threonyl-[protein] + ADP + H(+)</text>
        <dbReference type="Rhea" id="RHEA:46608"/>
        <dbReference type="Rhea" id="RHEA-COMP:11060"/>
        <dbReference type="Rhea" id="RHEA-COMP:11605"/>
        <dbReference type="ChEBI" id="CHEBI:15378"/>
        <dbReference type="ChEBI" id="CHEBI:30013"/>
        <dbReference type="ChEBI" id="CHEBI:30616"/>
        <dbReference type="ChEBI" id="CHEBI:61977"/>
        <dbReference type="ChEBI" id="CHEBI:456216"/>
        <dbReference type="EC" id="2.7.11.1"/>
    </reaction>
</comment>
<dbReference type="InterPro" id="IPR029397">
    <property type="entry name" value="Tube_Death"/>
</dbReference>
<dbReference type="Gene3D" id="1.10.533.10">
    <property type="entry name" value="Death Domain, Fas"/>
    <property type="match status" value="1"/>
</dbReference>
<proteinExistence type="inferred from homology"/>
<feature type="compositionally biased region" description="Polar residues" evidence="12">
    <location>
        <begin position="161"/>
        <end position="187"/>
    </location>
</feature>
<evidence type="ECO:0000256" key="12">
    <source>
        <dbReference type="SAM" id="MobiDB-lite"/>
    </source>
</evidence>
<evidence type="ECO:0000256" key="11">
    <source>
        <dbReference type="RuleBase" id="RU000304"/>
    </source>
</evidence>
<dbReference type="PROSITE" id="PS00108">
    <property type="entry name" value="PROTEIN_KINASE_ST"/>
    <property type="match status" value="1"/>
</dbReference>
<reference evidence="14 15" key="1">
    <citation type="journal article" date="2017" name="Gigascience">
        <title>Genome sequence of the small brown planthopper, Laodelphax striatellus.</title>
        <authorList>
            <person name="Zhu J."/>
            <person name="Jiang F."/>
            <person name="Wang X."/>
            <person name="Yang P."/>
            <person name="Bao Y."/>
            <person name="Zhao W."/>
            <person name="Wang W."/>
            <person name="Lu H."/>
            <person name="Wang Q."/>
            <person name="Cui N."/>
            <person name="Li J."/>
            <person name="Chen X."/>
            <person name="Luo L."/>
            <person name="Yu J."/>
            <person name="Kang L."/>
            <person name="Cui F."/>
        </authorList>
    </citation>
    <scope>NUCLEOTIDE SEQUENCE [LARGE SCALE GENOMIC DNA]</scope>
    <source>
        <strain evidence="14">Lst14</strain>
    </source>
</reference>
<evidence type="ECO:0000256" key="6">
    <source>
        <dbReference type="ARBA" id="ARBA00022777"/>
    </source>
</evidence>
<dbReference type="Gene3D" id="1.10.510.10">
    <property type="entry name" value="Transferase(Phosphotransferase) domain 1"/>
    <property type="match status" value="1"/>
</dbReference>
<comment type="catalytic activity">
    <reaction evidence="9">
        <text>L-seryl-[protein] + ATP = O-phospho-L-seryl-[protein] + ADP + H(+)</text>
        <dbReference type="Rhea" id="RHEA:17989"/>
        <dbReference type="Rhea" id="RHEA-COMP:9863"/>
        <dbReference type="Rhea" id="RHEA-COMP:11604"/>
        <dbReference type="ChEBI" id="CHEBI:15378"/>
        <dbReference type="ChEBI" id="CHEBI:29999"/>
        <dbReference type="ChEBI" id="CHEBI:30616"/>
        <dbReference type="ChEBI" id="CHEBI:83421"/>
        <dbReference type="ChEBI" id="CHEBI:456216"/>
        <dbReference type="EC" id="2.7.11.1"/>
    </reaction>
</comment>
<protein>
    <recommendedName>
        <fullName evidence="2">non-specific serine/threonine protein kinase</fullName>
        <ecNumber evidence="2">2.7.11.1</ecNumber>
    </recommendedName>
</protein>
<evidence type="ECO:0000256" key="8">
    <source>
        <dbReference type="ARBA" id="ARBA00047899"/>
    </source>
</evidence>
<dbReference type="Pfam" id="PF00069">
    <property type="entry name" value="Pkinase"/>
    <property type="match status" value="1"/>
</dbReference>
<feature type="region of interest" description="Disordered" evidence="12">
    <location>
        <begin position="111"/>
        <end position="201"/>
    </location>
</feature>
<dbReference type="PROSITE" id="PS50011">
    <property type="entry name" value="PROTEIN_KINASE_DOM"/>
    <property type="match status" value="1"/>
</dbReference>
<comment type="similarity">
    <text evidence="1">Belongs to the protein kinase superfamily. TKL Ser/Thr protein kinase family. Pelle subfamily.</text>
</comment>
<sequence>MSVDTELRKLKPGTINKIVEILECGESWKKLMSIIPVEMDENEPMKYTMHHMKMIECASRKQQRACTQIFLEEWGTSGKNRPRLSSLRTFLVKAELFRAAEFVAVELLKEAPPERPSSGPAARIEIPDPDQIPLVTVPGRQPAPAEPNPVPNNGAPVALNQSIRAANQSTGASNQSTGTSNLQSAATEETDTGPTRRIDIRPDMRLNYSDLSAATDDFKEQFIIGKGAWGSVYRGLLNITRQQDALEVAIKRLHLEGSLGDPTSQFRTEIEKLSQLSHPNLLPLVGYSDDGPAPCLVYTFMENGSLMDRLVSQETLHWLTRMNIAMECAEGILYLHTVLPKPLVHRDVKSANILLDSEMKPKLGDFGLVRLGASGERFNTSVNTTTAVGTSAYMAPEAFHGDISVKLDVFSFGVVLLELLTGLPPYDEEREDRDIASYLLDEERSIADHLDQRAGDWEPVIVNDLSELAIQCLEYKKNKRPNMTFVLQNLQEISRRIPL</sequence>
<comment type="caution">
    <text evidence="14">The sequence shown here is derived from an EMBL/GenBank/DDBJ whole genome shotgun (WGS) entry which is preliminary data.</text>
</comment>
<gene>
    <name evidence="14" type="ORF">LSTR_LSTR014541</name>
</gene>
<keyword evidence="3 11" id="KW-0723">Serine/threonine-protein kinase</keyword>
<evidence type="ECO:0000256" key="2">
    <source>
        <dbReference type="ARBA" id="ARBA00012513"/>
    </source>
</evidence>
<dbReference type="SMART" id="SM00220">
    <property type="entry name" value="S_TKc"/>
    <property type="match status" value="1"/>
</dbReference>
<dbReference type="SMR" id="A0A482XSN1"/>
<evidence type="ECO:0000259" key="13">
    <source>
        <dbReference type="PROSITE" id="PS50011"/>
    </source>
</evidence>
<dbReference type="Proteomes" id="UP000291343">
    <property type="component" value="Unassembled WGS sequence"/>
</dbReference>
<organism evidence="14 15">
    <name type="scientific">Laodelphax striatellus</name>
    <name type="common">Small brown planthopper</name>
    <name type="synonym">Delphax striatella</name>
    <dbReference type="NCBI Taxonomy" id="195883"/>
    <lineage>
        <taxon>Eukaryota</taxon>
        <taxon>Metazoa</taxon>
        <taxon>Ecdysozoa</taxon>
        <taxon>Arthropoda</taxon>
        <taxon>Hexapoda</taxon>
        <taxon>Insecta</taxon>
        <taxon>Pterygota</taxon>
        <taxon>Neoptera</taxon>
        <taxon>Paraneoptera</taxon>
        <taxon>Hemiptera</taxon>
        <taxon>Auchenorrhyncha</taxon>
        <taxon>Fulgoroidea</taxon>
        <taxon>Delphacidae</taxon>
        <taxon>Criomorphinae</taxon>
        <taxon>Laodelphax</taxon>
    </lineage>
</organism>
<dbReference type="InterPro" id="IPR008271">
    <property type="entry name" value="Ser/Thr_kinase_AS"/>
</dbReference>
<dbReference type="InterPro" id="IPR011029">
    <property type="entry name" value="DEATH-like_dom_sf"/>
</dbReference>
<evidence type="ECO:0000256" key="5">
    <source>
        <dbReference type="ARBA" id="ARBA00022741"/>
    </source>
</evidence>
<dbReference type="FunFam" id="1.10.510.10:FF:000754">
    <property type="entry name" value="Interleukin-1 receptor-associated kinase"/>
    <property type="match status" value="1"/>
</dbReference>
<feature type="compositionally biased region" description="Low complexity" evidence="12">
    <location>
        <begin position="151"/>
        <end position="160"/>
    </location>
</feature>
<evidence type="ECO:0000256" key="10">
    <source>
        <dbReference type="PROSITE-ProRule" id="PRU10141"/>
    </source>
</evidence>
<dbReference type="CDD" id="cd08308">
    <property type="entry name" value="Death_Tube"/>
    <property type="match status" value="1"/>
</dbReference>